<comment type="caution">
    <text evidence="2">The sequence shown here is derived from an EMBL/GenBank/DDBJ whole genome shotgun (WGS) entry which is preliminary data.</text>
</comment>
<gene>
    <name evidence="2" type="ORF">HMPREF9469_06025</name>
</gene>
<dbReference type="Pfam" id="PF05598">
    <property type="entry name" value="DUF772"/>
    <property type="match status" value="1"/>
</dbReference>
<dbReference type="eggNOG" id="COG3039">
    <property type="taxonomic scope" value="Bacteria"/>
</dbReference>
<protein>
    <recommendedName>
        <fullName evidence="1">Transposase InsH N-terminal domain-containing protein</fullName>
    </recommendedName>
</protein>
<feature type="domain" description="Transposase InsH N-terminal" evidence="1">
    <location>
        <begin position="36"/>
        <end position="119"/>
    </location>
</feature>
<evidence type="ECO:0000313" key="2">
    <source>
        <dbReference type="EMBL" id="EHE95163.1"/>
    </source>
</evidence>
<dbReference type="RefSeq" id="WP_007871616.1">
    <property type="nucleotide sequence ID" value="NZ_JH376436.1"/>
</dbReference>
<organism evidence="2 3">
    <name type="scientific">[Clostridium] citroniae WAL-17108</name>
    <dbReference type="NCBI Taxonomy" id="742733"/>
    <lineage>
        <taxon>Bacteria</taxon>
        <taxon>Bacillati</taxon>
        <taxon>Bacillota</taxon>
        <taxon>Clostridia</taxon>
        <taxon>Lachnospirales</taxon>
        <taxon>Lachnospiraceae</taxon>
        <taxon>Enterocloster</taxon>
    </lineage>
</organism>
<dbReference type="EMBL" id="ADLJ01000057">
    <property type="protein sequence ID" value="EHE95163.1"/>
    <property type="molecule type" value="Genomic_DNA"/>
</dbReference>
<accession>G5HTW3</accession>
<dbReference type="AlphaFoldDB" id="G5HTW3"/>
<proteinExistence type="predicted"/>
<name>G5HTW3_9FIRM</name>
<dbReference type="HOGENOM" id="CLU_1243529_0_0_9"/>
<reference evidence="2 3" key="1">
    <citation type="submission" date="2011-08" db="EMBL/GenBank/DDBJ databases">
        <title>The Genome Sequence of Clostridium citroniae WAL-17108.</title>
        <authorList>
            <consortium name="The Broad Institute Genome Sequencing Platform"/>
            <person name="Earl A."/>
            <person name="Ward D."/>
            <person name="Feldgarden M."/>
            <person name="Gevers D."/>
            <person name="Finegold S.M."/>
            <person name="Summanen P.H."/>
            <person name="Molitoris D.R."/>
            <person name="Vaisanen M.L."/>
            <person name="Daigneault M."/>
            <person name="Allen-Vercoe E."/>
            <person name="Young S.K."/>
            <person name="Zeng Q."/>
            <person name="Gargeya S."/>
            <person name="Fitzgerald M."/>
            <person name="Haas B."/>
            <person name="Abouelleil A."/>
            <person name="Alvarado L."/>
            <person name="Arachchi H.M."/>
            <person name="Berlin A."/>
            <person name="Brown A."/>
            <person name="Chapman S.B."/>
            <person name="Chen Z."/>
            <person name="Dunbar C."/>
            <person name="Freedman E."/>
            <person name="Gearin G."/>
            <person name="Gellesch M."/>
            <person name="Goldberg J."/>
            <person name="Griggs A."/>
            <person name="Gujja S."/>
            <person name="Heiman D."/>
            <person name="Howarth C."/>
            <person name="Larson L."/>
            <person name="Lui A."/>
            <person name="MacDonald P.J.P."/>
            <person name="Montmayeur A."/>
            <person name="Murphy C."/>
            <person name="Neiman D."/>
            <person name="Pearson M."/>
            <person name="Priest M."/>
            <person name="Roberts A."/>
            <person name="Saif S."/>
            <person name="Shea T."/>
            <person name="Shenoy N."/>
            <person name="Sisk P."/>
            <person name="Stolte C."/>
            <person name="Sykes S."/>
            <person name="Wortman J."/>
            <person name="Nusbaum C."/>
            <person name="Birren B."/>
        </authorList>
    </citation>
    <scope>NUCLEOTIDE SEQUENCE [LARGE SCALE GENOMIC DNA]</scope>
    <source>
        <strain evidence="2 3">WAL-17108</strain>
    </source>
</reference>
<dbReference type="Proteomes" id="UP000003763">
    <property type="component" value="Unassembled WGS sequence"/>
</dbReference>
<evidence type="ECO:0000259" key="1">
    <source>
        <dbReference type="Pfam" id="PF05598"/>
    </source>
</evidence>
<dbReference type="InterPro" id="IPR008490">
    <property type="entry name" value="Transposase_InsH_N"/>
</dbReference>
<evidence type="ECO:0000313" key="3">
    <source>
        <dbReference type="Proteomes" id="UP000003763"/>
    </source>
</evidence>
<sequence>MSFKTNECQQLALEDSFIQLTERERKALEKSWAKFFADEIFPVIDEQRFSVLYSDKDSRPTAPVNVIISALIIKELFDYSDDELFENLMFDLHLQYALHTTSFAEQPLSDKTLSRFRKRCYDYETIHGVNLYHDCVKNLSGKIARIMKLNGHIRRMDSMMMKSNIRFLSRMELIYICISKLVMLLTNAHPDQVVESLKHYTIPNDYSLIFYHQRNGHMEAMI</sequence>